<evidence type="ECO:0000313" key="3">
    <source>
        <dbReference type="Proteomes" id="UP000199470"/>
    </source>
</evidence>
<name>A0A1I4HU52_9BURK</name>
<dbReference type="SUPFAM" id="SSF53474">
    <property type="entry name" value="alpha/beta-Hydrolases"/>
    <property type="match status" value="1"/>
</dbReference>
<gene>
    <name evidence="2" type="ORF">SAMN02982985_00237</name>
</gene>
<dbReference type="AlphaFoldDB" id="A0A1I4HU52"/>
<organism evidence="2 3">
    <name type="scientific">Rugamonas rubra</name>
    <dbReference type="NCBI Taxonomy" id="758825"/>
    <lineage>
        <taxon>Bacteria</taxon>
        <taxon>Pseudomonadati</taxon>
        <taxon>Pseudomonadota</taxon>
        <taxon>Betaproteobacteria</taxon>
        <taxon>Burkholderiales</taxon>
        <taxon>Oxalobacteraceae</taxon>
        <taxon>Telluria group</taxon>
        <taxon>Rugamonas</taxon>
    </lineage>
</organism>
<dbReference type="Gene3D" id="3.40.50.1820">
    <property type="entry name" value="alpha/beta hydrolase"/>
    <property type="match status" value="1"/>
</dbReference>
<keyword evidence="3" id="KW-1185">Reference proteome</keyword>
<accession>A0A1I4HU52</accession>
<dbReference type="STRING" id="758825.SAMN02982985_00237"/>
<keyword evidence="1" id="KW-0732">Signal</keyword>
<protein>
    <recommendedName>
        <fullName evidence="4">Alpha/beta hydrolase family protein</fullName>
    </recommendedName>
</protein>
<proteinExistence type="predicted"/>
<feature type="chain" id="PRO_5011722256" description="Alpha/beta hydrolase family protein" evidence="1">
    <location>
        <begin position="25"/>
        <end position="674"/>
    </location>
</feature>
<evidence type="ECO:0000313" key="2">
    <source>
        <dbReference type="EMBL" id="SFL45705.1"/>
    </source>
</evidence>
<dbReference type="Proteomes" id="UP000199470">
    <property type="component" value="Unassembled WGS sequence"/>
</dbReference>
<evidence type="ECO:0008006" key="4">
    <source>
        <dbReference type="Google" id="ProtNLM"/>
    </source>
</evidence>
<evidence type="ECO:0000256" key="1">
    <source>
        <dbReference type="SAM" id="SignalP"/>
    </source>
</evidence>
<dbReference type="EMBL" id="FOTW01000004">
    <property type="protein sequence ID" value="SFL45705.1"/>
    <property type="molecule type" value="Genomic_DNA"/>
</dbReference>
<feature type="signal peptide" evidence="1">
    <location>
        <begin position="1"/>
        <end position="24"/>
    </location>
</feature>
<dbReference type="InterPro" id="IPR029058">
    <property type="entry name" value="AB_hydrolase_fold"/>
</dbReference>
<reference evidence="2 3" key="1">
    <citation type="submission" date="2016-10" db="EMBL/GenBank/DDBJ databases">
        <authorList>
            <person name="de Groot N.N."/>
        </authorList>
    </citation>
    <scope>NUCLEOTIDE SEQUENCE [LARGE SCALE GENOMIC DNA]</scope>
    <source>
        <strain evidence="2 3">ATCC 43154</strain>
    </source>
</reference>
<dbReference type="RefSeq" id="WP_245774025.1">
    <property type="nucleotide sequence ID" value="NZ_FOTW01000004.1"/>
</dbReference>
<sequence>MLLHAVNRMAVAIALASLATGALADDNASREKGGGPLRHALMPDYPDVVGEYVQIPGARQADDIHVIATPEEFNTATFLRVRSALDGVKPRKANAVILAMPGFSSTPGNWMYLASQLVHKANRKKNACKDGDKIVDCRLEVWIVQRRGAHLADTLGARRAIVQDEPLAAVAYYFGESIMGSDGRTALDGRGKFPVVGPKLLTGRPDATWRPLEQGDLGFIADWGVETFAGDVDRMLALIGQEADTKNVFLAGHSQGGSFTSVYAGRLRPDRTRGYQHLAGIVMLDDAGAYGTPGLPSEAQRTAHQAAIDALRDGSRPVYTDATGLNLASGPAAGARELASTRYYARENPRAESLFAPRQTGMITASAGFPGTTAASANAFLGHIRLSHLARAGMNFDTSPTSAASLPLQVNLQEPLVIAVGESLGLLNFEPVPATEHHCDSTSPPDRCVPLLSQIDEEKIYGWTEAGGGSVIPPAQKVGVGKAAQFMKGYAWTSNRTNIRPVTYRFPVSGTVSIDAREIVTSNWYPSERYELEMKLVSAGPTFTFDYKGVNLDIDKSLIDIPLYYANQRPVSSTVPSVFPLVTDYTNIGATGTVQSPAAAAKSPISASINTRYYKHTDFVAADDSLGERAFAPAPGMPGSSLVANTLVDWVLARTGGKAARVPTPRELGVALSR</sequence>